<organism evidence="3 4">
    <name type="scientific">Sorghum bicolor</name>
    <name type="common">Sorghum</name>
    <name type="synonym">Sorghum vulgare</name>
    <dbReference type="NCBI Taxonomy" id="4558"/>
    <lineage>
        <taxon>Eukaryota</taxon>
        <taxon>Viridiplantae</taxon>
        <taxon>Streptophyta</taxon>
        <taxon>Embryophyta</taxon>
        <taxon>Tracheophyta</taxon>
        <taxon>Spermatophyta</taxon>
        <taxon>Magnoliopsida</taxon>
        <taxon>Liliopsida</taxon>
        <taxon>Poales</taxon>
        <taxon>Poaceae</taxon>
        <taxon>PACMAD clade</taxon>
        <taxon>Panicoideae</taxon>
        <taxon>Andropogonodae</taxon>
        <taxon>Andropogoneae</taxon>
        <taxon>Sorghinae</taxon>
        <taxon>Sorghum</taxon>
    </lineage>
</organism>
<feature type="compositionally biased region" description="Low complexity" evidence="1">
    <location>
        <begin position="24"/>
        <end position="35"/>
    </location>
</feature>
<dbReference type="InterPro" id="IPR011676">
    <property type="entry name" value="DUF1618"/>
</dbReference>
<dbReference type="Pfam" id="PF07762">
    <property type="entry name" value="DUF1618"/>
    <property type="match status" value="1"/>
</dbReference>
<dbReference type="AlphaFoldDB" id="A0A1Z5R475"/>
<dbReference type="ExpressionAtlas" id="A0A1Z5R475">
    <property type="expression patterns" value="baseline and differential"/>
</dbReference>
<feature type="domain" description="DUF1618" evidence="2">
    <location>
        <begin position="273"/>
        <end position="411"/>
    </location>
</feature>
<evidence type="ECO:0000259" key="2">
    <source>
        <dbReference type="Pfam" id="PF07762"/>
    </source>
</evidence>
<dbReference type="Gramene" id="OQU78339">
    <property type="protein sequence ID" value="OQU78339"/>
    <property type="gene ID" value="SORBI_3009G206100"/>
</dbReference>
<evidence type="ECO:0000313" key="4">
    <source>
        <dbReference type="Proteomes" id="UP000000768"/>
    </source>
</evidence>
<sequence>MESHMGLPKDRSQFVGQAVKAVESRLGPSASSRSRLLPRRPKAASPEARSFPKWVMFDTEIYVEDPQSFCEDDPETPSARSRDSNGDDVLVSLRLVAPPGASHLRLHYSREEEAKMLNGTALVAAHLDSVLFRVVPPSSPINPFNSWCCYTDYFVCKAGPSGMSIYGPLPPCYKDAQRMAAQGHAQRSHMLDVRDIGLLRRGEDFAVADLKVLMPRDSSSEPKEAELFRYRSNALTPQWEVKRILICQSDDKDHGLRWWTTDKVVSFEGNLCWIDYHRGILFCDVFDDDPQLQYAELPVEPPKGDPTHPEFGRAHPYVTRSLCVIEGGTLMFVNVTRADGEIASKRKLGSGFTITCWSLGTPLSSKSIGWVKEGAMEAGEIWSQYPIFDPHIPCLSPEFPFVSLNEHSIIYALLCEREYAAGRTWVLVIDIKRKKLELVIPYNDVNSSCEDTLVLEDILINWPLLPSPLETSMVFSNSRMLWKTHVLNMAHLAYNASSRHQL</sequence>
<evidence type="ECO:0000256" key="1">
    <source>
        <dbReference type="SAM" id="MobiDB-lite"/>
    </source>
</evidence>
<keyword evidence="4" id="KW-1185">Reference proteome</keyword>
<reference evidence="3 4" key="1">
    <citation type="journal article" date="2009" name="Nature">
        <title>The Sorghum bicolor genome and the diversification of grasses.</title>
        <authorList>
            <person name="Paterson A.H."/>
            <person name="Bowers J.E."/>
            <person name="Bruggmann R."/>
            <person name="Dubchak I."/>
            <person name="Grimwood J."/>
            <person name="Gundlach H."/>
            <person name="Haberer G."/>
            <person name="Hellsten U."/>
            <person name="Mitros T."/>
            <person name="Poliakov A."/>
            <person name="Schmutz J."/>
            <person name="Spannagl M."/>
            <person name="Tang H."/>
            <person name="Wang X."/>
            <person name="Wicker T."/>
            <person name="Bharti A.K."/>
            <person name="Chapman J."/>
            <person name="Feltus F.A."/>
            <person name="Gowik U."/>
            <person name="Grigoriev I.V."/>
            <person name="Lyons E."/>
            <person name="Maher C.A."/>
            <person name="Martis M."/>
            <person name="Narechania A."/>
            <person name="Otillar R.P."/>
            <person name="Penning B.W."/>
            <person name="Salamov A.A."/>
            <person name="Wang Y."/>
            <person name="Zhang L."/>
            <person name="Carpita N.C."/>
            <person name="Freeling M."/>
            <person name="Gingle A.R."/>
            <person name="Hash C.T."/>
            <person name="Keller B."/>
            <person name="Klein P."/>
            <person name="Kresovich S."/>
            <person name="McCann M.C."/>
            <person name="Ming R."/>
            <person name="Peterson D.G."/>
            <person name="Mehboob-ur-Rahman"/>
            <person name="Ware D."/>
            <person name="Westhoff P."/>
            <person name="Mayer K.F."/>
            <person name="Messing J."/>
            <person name="Rokhsar D.S."/>
        </authorList>
    </citation>
    <scope>NUCLEOTIDE SEQUENCE [LARGE SCALE GENOMIC DNA]</scope>
    <source>
        <strain evidence="4">cv. BTx623</strain>
    </source>
</reference>
<proteinExistence type="predicted"/>
<gene>
    <name evidence="3" type="ORF">SORBI_3009G206100</name>
</gene>
<dbReference type="InParanoid" id="A0A1Z5R475"/>
<dbReference type="EMBL" id="CM000768">
    <property type="protein sequence ID" value="OQU78339.1"/>
    <property type="molecule type" value="Genomic_DNA"/>
</dbReference>
<dbReference type="PANTHER" id="PTHR33074:SF110">
    <property type="entry name" value="DUF1618 DOMAIN-CONTAINING PROTEIN"/>
    <property type="match status" value="1"/>
</dbReference>
<reference evidence="4" key="2">
    <citation type="journal article" date="2018" name="Plant J.">
        <title>The Sorghum bicolor reference genome: improved assembly, gene annotations, a transcriptome atlas, and signatures of genome organization.</title>
        <authorList>
            <person name="McCormick R.F."/>
            <person name="Truong S.K."/>
            <person name="Sreedasyam A."/>
            <person name="Jenkins J."/>
            <person name="Shu S."/>
            <person name="Sims D."/>
            <person name="Kennedy M."/>
            <person name="Amirebrahimi M."/>
            <person name="Weers B.D."/>
            <person name="McKinley B."/>
            <person name="Mattison A."/>
            <person name="Morishige D.T."/>
            <person name="Grimwood J."/>
            <person name="Schmutz J."/>
            <person name="Mullet J.E."/>
        </authorList>
    </citation>
    <scope>NUCLEOTIDE SEQUENCE [LARGE SCALE GENOMIC DNA]</scope>
    <source>
        <strain evidence="4">cv. BTx623</strain>
    </source>
</reference>
<protein>
    <recommendedName>
        <fullName evidence="2">DUF1618 domain-containing protein</fullName>
    </recommendedName>
</protein>
<accession>A0A1Z5R475</accession>
<name>A0A1Z5R475_SORBI</name>
<dbReference type="Proteomes" id="UP000000768">
    <property type="component" value="Chromosome 9"/>
</dbReference>
<evidence type="ECO:0000313" key="3">
    <source>
        <dbReference type="EMBL" id="OQU78339.1"/>
    </source>
</evidence>
<dbReference type="FunCoup" id="A0A1Z5R475">
    <property type="interactions" value="372"/>
</dbReference>
<dbReference type="PANTHER" id="PTHR33074">
    <property type="entry name" value="EXPRESSED PROTEIN-RELATED"/>
    <property type="match status" value="1"/>
</dbReference>
<feature type="region of interest" description="Disordered" evidence="1">
    <location>
        <begin position="22"/>
        <end position="48"/>
    </location>
</feature>